<comment type="caution">
    <text evidence="2">The sequence shown here is derived from an EMBL/GenBank/DDBJ whole genome shotgun (WGS) entry which is preliminary data.</text>
</comment>
<keyword evidence="1" id="KW-0812">Transmembrane</keyword>
<dbReference type="AlphaFoldDB" id="A0AAW7XA45"/>
<keyword evidence="1" id="KW-1133">Transmembrane helix</keyword>
<reference evidence="2" key="1">
    <citation type="submission" date="2023-07" db="EMBL/GenBank/DDBJ databases">
        <title>Genome content predicts the carbon catabolic preferences of heterotrophic bacteria.</title>
        <authorList>
            <person name="Gralka M."/>
        </authorList>
    </citation>
    <scope>NUCLEOTIDE SEQUENCE</scope>
    <source>
        <strain evidence="2">I3M17_2</strain>
    </source>
</reference>
<dbReference type="Proteomes" id="UP001169760">
    <property type="component" value="Unassembled WGS sequence"/>
</dbReference>
<keyword evidence="1" id="KW-0472">Membrane</keyword>
<gene>
    <name evidence="2" type="ORF">Q4521_19855</name>
</gene>
<evidence type="ECO:0000256" key="1">
    <source>
        <dbReference type="SAM" id="Phobius"/>
    </source>
</evidence>
<name>A0AAW7XA45_9GAMM</name>
<evidence type="ECO:0008006" key="4">
    <source>
        <dbReference type="Google" id="ProtNLM"/>
    </source>
</evidence>
<proteinExistence type="predicted"/>
<evidence type="ECO:0000313" key="2">
    <source>
        <dbReference type="EMBL" id="MDO6424755.1"/>
    </source>
</evidence>
<dbReference type="EMBL" id="JAUOPB010000017">
    <property type="protein sequence ID" value="MDO6424755.1"/>
    <property type="molecule type" value="Genomic_DNA"/>
</dbReference>
<feature type="transmembrane region" description="Helical" evidence="1">
    <location>
        <begin position="9"/>
        <end position="27"/>
    </location>
</feature>
<organism evidence="2 3">
    <name type="scientific">Saccharophagus degradans</name>
    <dbReference type="NCBI Taxonomy" id="86304"/>
    <lineage>
        <taxon>Bacteria</taxon>
        <taxon>Pseudomonadati</taxon>
        <taxon>Pseudomonadota</taxon>
        <taxon>Gammaproteobacteria</taxon>
        <taxon>Cellvibrionales</taxon>
        <taxon>Cellvibrionaceae</taxon>
        <taxon>Saccharophagus</taxon>
    </lineage>
</organism>
<protein>
    <recommendedName>
        <fullName evidence="4">HEAT repeat domain-containing protein</fullName>
    </recommendedName>
</protein>
<accession>A0AAW7XA45</accession>
<sequence>MKKKSLPSVMLAIVVTFPIGLICGYWLTSAWSQNNVKVSINVDPLSREDVAATVDNMEHNPLQMAEALGVEQQISRSELAEKIDGSKLTITEIIEQLNELPSGHNGDAVAARLLITLAEKDVEAAITWIGVEAAEESRSYLYVSVIESIMTDNLYAAGELILSLEDLDAQEELTAVYVSQLMQKSPEQALDWADGISDVSIQSAAKIHVLESMLDDSPITVLDHVPFVLTKTAPEDVESIITQAAYRMGADDGVVATSSIEQYSEEIQPVIAYGVVAGWMETDLVAAQTWVHSLGAGETKDNAILSFIDHSGVKNSSDLMHLAEEIDNPETRLMAISTLISSWGEHSPTEAKNALRSSSAISEPHKALILGQLNTR</sequence>
<dbReference type="RefSeq" id="WP_216064908.1">
    <property type="nucleotide sequence ID" value="NZ_JAHKPP010000036.1"/>
</dbReference>
<evidence type="ECO:0000313" key="3">
    <source>
        <dbReference type="Proteomes" id="UP001169760"/>
    </source>
</evidence>